<evidence type="ECO:0000313" key="2">
    <source>
        <dbReference type="Proteomes" id="UP000032141"/>
    </source>
</evidence>
<dbReference type="OMA" id="SSYNEHY"/>
<dbReference type="AlphaFoldDB" id="A0A0D3AKW1"/>
<keyword evidence="2" id="KW-1185">Reference proteome</keyword>
<protein>
    <submittedName>
        <fullName evidence="1">Uncharacterized protein</fullName>
    </submittedName>
</protein>
<sequence length="135" mass="15139">MDTIDSCWLMAPELARGNLEPNHGSVTRPSIKSPLSFHLSSYNEHYEDCSDVVTSSDLSTISITSSKISQATLGSYPCPLFFSLRHCVFHQTSNTTTTRKRSSNNGGLRRNYFLVTLHGLYNAITTRHYFVVNSM</sequence>
<reference evidence="1" key="2">
    <citation type="submission" date="2015-03" db="UniProtKB">
        <authorList>
            <consortium name="EnsemblPlants"/>
        </authorList>
    </citation>
    <scope>IDENTIFICATION</scope>
</reference>
<accession>A0A0D3AKW1</accession>
<name>A0A0D3AKW1_BRAOL</name>
<organism evidence="1 2">
    <name type="scientific">Brassica oleracea var. oleracea</name>
    <dbReference type="NCBI Taxonomy" id="109376"/>
    <lineage>
        <taxon>Eukaryota</taxon>
        <taxon>Viridiplantae</taxon>
        <taxon>Streptophyta</taxon>
        <taxon>Embryophyta</taxon>
        <taxon>Tracheophyta</taxon>
        <taxon>Spermatophyta</taxon>
        <taxon>Magnoliopsida</taxon>
        <taxon>eudicotyledons</taxon>
        <taxon>Gunneridae</taxon>
        <taxon>Pentapetalae</taxon>
        <taxon>rosids</taxon>
        <taxon>malvids</taxon>
        <taxon>Brassicales</taxon>
        <taxon>Brassicaceae</taxon>
        <taxon>Brassiceae</taxon>
        <taxon>Brassica</taxon>
    </lineage>
</organism>
<dbReference type="Gramene" id="Bo2g025370.1">
    <property type="protein sequence ID" value="Bo2g025370.1"/>
    <property type="gene ID" value="Bo2g025370"/>
</dbReference>
<dbReference type="EnsemblPlants" id="Bo2g025370.1">
    <property type="protein sequence ID" value="Bo2g025370.1"/>
    <property type="gene ID" value="Bo2g025370"/>
</dbReference>
<evidence type="ECO:0000313" key="1">
    <source>
        <dbReference type="EnsemblPlants" id="Bo2g025370.1"/>
    </source>
</evidence>
<dbReference type="HOGENOM" id="CLU_1891092_0_0_1"/>
<dbReference type="Proteomes" id="UP000032141">
    <property type="component" value="Chromosome C2"/>
</dbReference>
<proteinExistence type="predicted"/>
<reference evidence="1 2" key="1">
    <citation type="journal article" date="2014" name="Genome Biol.">
        <title>Transcriptome and methylome profiling reveals relics of genome dominance in the mesopolyploid Brassica oleracea.</title>
        <authorList>
            <person name="Parkin I.A."/>
            <person name="Koh C."/>
            <person name="Tang H."/>
            <person name="Robinson S.J."/>
            <person name="Kagale S."/>
            <person name="Clarke W.E."/>
            <person name="Town C.D."/>
            <person name="Nixon J."/>
            <person name="Krishnakumar V."/>
            <person name="Bidwell S.L."/>
            <person name="Denoeud F."/>
            <person name="Belcram H."/>
            <person name="Links M.G."/>
            <person name="Just J."/>
            <person name="Clarke C."/>
            <person name="Bender T."/>
            <person name="Huebert T."/>
            <person name="Mason A.S."/>
            <person name="Pires J.C."/>
            <person name="Barker G."/>
            <person name="Moore J."/>
            <person name="Walley P.G."/>
            <person name="Manoli S."/>
            <person name="Batley J."/>
            <person name="Edwards D."/>
            <person name="Nelson M.N."/>
            <person name="Wang X."/>
            <person name="Paterson A.H."/>
            <person name="King G."/>
            <person name="Bancroft I."/>
            <person name="Chalhoub B."/>
            <person name="Sharpe A.G."/>
        </authorList>
    </citation>
    <scope>NUCLEOTIDE SEQUENCE</scope>
    <source>
        <strain evidence="1 2">cv. TO1000</strain>
    </source>
</reference>